<evidence type="ECO:0000256" key="1">
    <source>
        <dbReference type="ARBA" id="ARBA00012346"/>
    </source>
</evidence>
<dbReference type="GeneID" id="106807096"/>
<dbReference type="CDD" id="cd06661">
    <property type="entry name" value="GGCT_like"/>
    <property type="match status" value="1"/>
</dbReference>
<dbReference type="EC" id="4.3.2.9" evidence="1"/>
<dbReference type="InterPro" id="IPR013024">
    <property type="entry name" value="GGCT-like"/>
</dbReference>
<keyword evidence="2" id="KW-0456">Lyase</keyword>
<dbReference type="SUPFAM" id="SSF110857">
    <property type="entry name" value="Gamma-glutamyl cyclotransferase-like"/>
    <property type="match status" value="1"/>
</dbReference>
<evidence type="ECO:0000256" key="2">
    <source>
        <dbReference type="ARBA" id="ARBA00023239"/>
    </source>
</evidence>
<gene>
    <name evidence="4" type="primary">LOC106807096</name>
</gene>
<dbReference type="InterPro" id="IPR036568">
    <property type="entry name" value="GGCT-like_sf"/>
</dbReference>
<keyword evidence="3" id="KW-1185">Reference proteome</keyword>
<dbReference type="PANTHER" id="PTHR12935:SF0">
    <property type="entry name" value="GAMMA-GLUTAMYLCYCLOTRANSFERASE"/>
    <property type="match status" value="1"/>
</dbReference>
<dbReference type="InterPro" id="IPR017939">
    <property type="entry name" value="G-Glutamylcylcotransferase"/>
</dbReference>
<name>A0ABM1DY14_PRICU</name>
<dbReference type="Proteomes" id="UP000695022">
    <property type="component" value="Unplaced"/>
</dbReference>
<dbReference type="Pfam" id="PF13772">
    <property type="entry name" value="AIG2_2"/>
    <property type="match status" value="1"/>
</dbReference>
<organism evidence="3 4">
    <name type="scientific">Priapulus caudatus</name>
    <name type="common">Priapulid worm</name>
    <dbReference type="NCBI Taxonomy" id="37621"/>
    <lineage>
        <taxon>Eukaryota</taxon>
        <taxon>Metazoa</taxon>
        <taxon>Ecdysozoa</taxon>
        <taxon>Scalidophora</taxon>
        <taxon>Priapulida</taxon>
        <taxon>Priapulimorpha</taxon>
        <taxon>Priapulimorphida</taxon>
        <taxon>Priapulidae</taxon>
        <taxon>Priapulus</taxon>
    </lineage>
</organism>
<accession>A0ABM1DY14</accession>
<dbReference type="Gene3D" id="3.10.490.10">
    <property type="entry name" value="Gamma-glutamyl cyclotransferase-like"/>
    <property type="match status" value="1"/>
</dbReference>
<dbReference type="PANTHER" id="PTHR12935">
    <property type="entry name" value="GAMMA-GLUTAMYLCYCLOTRANSFERASE"/>
    <property type="match status" value="1"/>
</dbReference>
<protein>
    <recommendedName>
        <fullName evidence="1">gamma-glutamylcyclotransferase</fullName>
        <ecNumber evidence="1">4.3.2.9</ecNumber>
    </recommendedName>
</protein>
<proteinExistence type="predicted"/>
<reference evidence="4" key="1">
    <citation type="submission" date="2025-08" db="UniProtKB">
        <authorList>
            <consortium name="RefSeq"/>
        </authorList>
    </citation>
    <scope>IDENTIFICATION</scope>
</reference>
<evidence type="ECO:0000313" key="4">
    <source>
        <dbReference type="RefSeq" id="XP_014664835.1"/>
    </source>
</evidence>
<sequence length="179" mass="20250">MSSPSLRSTFLYFGYGSNLLKERLCLANPSAVMKGVGKLKDYKLGFNGSDNKKWKGATATICENPGSHVYGVVWQMDEKDKESLDRQESVPKMYRPITVHVEVKDEILTCRSYQLTLPWKEGQLPSTVYKNVIIKGAIQSELPQEYIEQLTKLDDNGFNGDVDVVAKLNQLHNIQINHQ</sequence>
<evidence type="ECO:0000313" key="3">
    <source>
        <dbReference type="Proteomes" id="UP000695022"/>
    </source>
</evidence>
<dbReference type="RefSeq" id="XP_014664835.1">
    <property type="nucleotide sequence ID" value="XM_014809349.1"/>
</dbReference>